<evidence type="ECO:0000313" key="2">
    <source>
        <dbReference type="EMBL" id="MBL6444688.1"/>
    </source>
</evidence>
<keyword evidence="1" id="KW-0812">Transmembrane</keyword>
<proteinExistence type="predicted"/>
<name>A0A937FTQ5_9BACT</name>
<reference evidence="2" key="1">
    <citation type="submission" date="2021-01" db="EMBL/GenBank/DDBJ databases">
        <title>Fulvivirga kasyanovii gen. nov., sp nov., a novel member of the phylum Bacteroidetes isolated from seawater in a mussel farm.</title>
        <authorList>
            <person name="Zhao L.-H."/>
            <person name="Wang Z.-J."/>
        </authorList>
    </citation>
    <scope>NUCLEOTIDE SEQUENCE</scope>
    <source>
        <strain evidence="2">29W222</strain>
    </source>
</reference>
<dbReference type="EMBL" id="JAEUGD010000001">
    <property type="protein sequence ID" value="MBL6444688.1"/>
    <property type="molecule type" value="Genomic_DNA"/>
</dbReference>
<keyword evidence="3" id="KW-1185">Reference proteome</keyword>
<feature type="transmembrane region" description="Helical" evidence="1">
    <location>
        <begin position="87"/>
        <end position="105"/>
    </location>
</feature>
<organism evidence="2 3">
    <name type="scientific">Fulvivirga marina</name>
    <dbReference type="NCBI Taxonomy" id="2494733"/>
    <lineage>
        <taxon>Bacteria</taxon>
        <taxon>Pseudomonadati</taxon>
        <taxon>Bacteroidota</taxon>
        <taxon>Cytophagia</taxon>
        <taxon>Cytophagales</taxon>
        <taxon>Fulvivirgaceae</taxon>
        <taxon>Fulvivirga</taxon>
    </lineage>
</organism>
<accession>A0A937FTQ5</accession>
<dbReference type="RefSeq" id="WP_202854233.1">
    <property type="nucleotide sequence ID" value="NZ_JAEUGD010000001.1"/>
</dbReference>
<evidence type="ECO:0000313" key="3">
    <source>
        <dbReference type="Proteomes" id="UP000614216"/>
    </source>
</evidence>
<feature type="transmembrane region" description="Helical" evidence="1">
    <location>
        <begin position="13"/>
        <end position="35"/>
    </location>
</feature>
<gene>
    <name evidence="2" type="ORF">JMN32_00100</name>
</gene>
<comment type="caution">
    <text evidence="2">The sequence shown here is derived from an EMBL/GenBank/DDBJ whole genome shotgun (WGS) entry which is preliminary data.</text>
</comment>
<keyword evidence="1" id="KW-1133">Transmembrane helix</keyword>
<keyword evidence="1" id="KW-0472">Membrane</keyword>
<feature type="transmembrane region" description="Helical" evidence="1">
    <location>
        <begin position="56"/>
        <end position="75"/>
    </location>
</feature>
<evidence type="ECO:0000256" key="1">
    <source>
        <dbReference type="SAM" id="Phobius"/>
    </source>
</evidence>
<sequence>MNTEISTSLGGQLIQYVIELDWAYILTFIFIAYWINTEKVTSWIKKLTGLVVRTRYRVAALGLIYGIIIFYLRGYDRSGIELLFRSFIFALVFHKLIIDTILSWLTPAGDKVKDELPNP</sequence>
<protein>
    <submittedName>
        <fullName evidence="2">Uncharacterized protein</fullName>
    </submittedName>
</protein>
<dbReference type="AlphaFoldDB" id="A0A937FTQ5"/>
<dbReference type="Proteomes" id="UP000614216">
    <property type="component" value="Unassembled WGS sequence"/>
</dbReference>